<evidence type="ECO:0000256" key="10">
    <source>
        <dbReference type="ARBA" id="ARBA00022840"/>
    </source>
</evidence>
<dbReference type="GO" id="GO:0004592">
    <property type="term" value="F:pantoate-beta-alanine ligase activity"/>
    <property type="evidence" value="ECO:0007669"/>
    <property type="project" value="UniProtKB-UniRule"/>
</dbReference>
<comment type="catalytic activity">
    <reaction evidence="11 13">
        <text>(R)-pantoate + beta-alanine + ATP = (R)-pantothenate + AMP + diphosphate + H(+)</text>
        <dbReference type="Rhea" id="RHEA:10912"/>
        <dbReference type="ChEBI" id="CHEBI:15378"/>
        <dbReference type="ChEBI" id="CHEBI:15980"/>
        <dbReference type="ChEBI" id="CHEBI:29032"/>
        <dbReference type="ChEBI" id="CHEBI:30616"/>
        <dbReference type="ChEBI" id="CHEBI:33019"/>
        <dbReference type="ChEBI" id="CHEBI:57966"/>
        <dbReference type="ChEBI" id="CHEBI:456215"/>
        <dbReference type="EC" id="6.3.2.1"/>
    </reaction>
</comment>
<dbReference type="PANTHER" id="PTHR21299">
    <property type="entry name" value="CYTIDYLATE KINASE/PANTOATE-BETA-ALANINE LIGASE"/>
    <property type="match status" value="1"/>
</dbReference>
<dbReference type="GO" id="GO:0005829">
    <property type="term" value="C:cytosol"/>
    <property type="evidence" value="ECO:0007669"/>
    <property type="project" value="TreeGrafter"/>
</dbReference>
<keyword evidence="15" id="KW-1185">Reference proteome</keyword>
<comment type="similarity">
    <text evidence="3 13">Belongs to the pantothenate synthetase family.</text>
</comment>
<dbReference type="EMBL" id="FUYE01000007">
    <property type="protein sequence ID" value="SKA96964.1"/>
    <property type="molecule type" value="Genomic_DNA"/>
</dbReference>
<dbReference type="HAMAP" id="MF_00158">
    <property type="entry name" value="PanC"/>
    <property type="match status" value="1"/>
</dbReference>
<dbReference type="Gene3D" id="3.40.50.620">
    <property type="entry name" value="HUPs"/>
    <property type="match status" value="1"/>
</dbReference>
<dbReference type="InterPro" id="IPR042176">
    <property type="entry name" value="Pantoate_ligase_C"/>
</dbReference>
<comment type="function">
    <text evidence="12 13">Catalyzes the condensation of pantoate with beta-alanine in an ATP-dependent reaction via a pantoyl-adenylate intermediate.</text>
</comment>
<dbReference type="Gene3D" id="3.30.1300.10">
    <property type="entry name" value="Pantoate-beta-alanine ligase, C-terminal domain"/>
    <property type="match status" value="1"/>
</dbReference>
<gene>
    <name evidence="13" type="primary">panC</name>
    <name evidence="14" type="ORF">SAMN02745166_02507</name>
</gene>
<comment type="pathway">
    <text evidence="2 13">Cofactor biosynthesis; (R)-pantothenate biosynthesis; (R)-pantothenate from (R)-pantoate and beta-alanine: step 1/1.</text>
</comment>
<dbReference type="UniPathway" id="UPA00028">
    <property type="reaction ID" value="UER00005"/>
</dbReference>
<feature type="binding site" evidence="13">
    <location>
        <begin position="146"/>
        <end position="149"/>
    </location>
    <ligand>
        <name>ATP</name>
        <dbReference type="ChEBI" id="CHEBI:30616"/>
    </ligand>
</feature>
<dbReference type="InterPro" id="IPR003721">
    <property type="entry name" value="Pantoate_ligase"/>
</dbReference>
<dbReference type="FunFam" id="3.40.50.620:FF:000114">
    <property type="entry name" value="Pantothenate synthetase"/>
    <property type="match status" value="1"/>
</dbReference>
<reference evidence="15" key="1">
    <citation type="submission" date="2017-02" db="EMBL/GenBank/DDBJ databases">
        <authorList>
            <person name="Varghese N."/>
            <person name="Submissions S."/>
        </authorList>
    </citation>
    <scope>NUCLEOTIDE SEQUENCE [LARGE SCALE GENOMIC DNA]</scope>
    <source>
        <strain evidence="15">ATCC 700200</strain>
    </source>
</reference>
<evidence type="ECO:0000256" key="11">
    <source>
        <dbReference type="ARBA" id="ARBA00048258"/>
    </source>
</evidence>
<feature type="binding site" evidence="13">
    <location>
        <position position="152"/>
    </location>
    <ligand>
        <name>(R)-pantoate</name>
        <dbReference type="ChEBI" id="CHEBI:15980"/>
    </ligand>
</feature>
<dbReference type="OrthoDB" id="9773087at2"/>
<evidence type="ECO:0000256" key="8">
    <source>
        <dbReference type="ARBA" id="ARBA00022655"/>
    </source>
</evidence>
<evidence type="ECO:0000313" key="15">
    <source>
        <dbReference type="Proteomes" id="UP000190774"/>
    </source>
</evidence>
<dbReference type="GO" id="GO:0005524">
    <property type="term" value="F:ATP binding"/>
    <property type="evidence" value="ECO:0007669"/>
    <property type="project" value="UniProtKB-KW"/>
</dbReference>
<evidence type="ECO:0000256" key="1">
    <source>
        <dbReference type="ARBA" id="ARBA00004496"/>
    </source>
</evidence>
<dbReference type="CDD" id="cd00560">
    <property type="entry name" value="PanC"/>
    <property type="match status" value="1"/>
</dbReference>
<feature type="binding site" evidence="13">
    <location>
        <position position="175"/>
    </location>
    <ligand>
        <name>ATP</name>
        <dbReference type="ChEBI" id="CHEBI:30616"/>
    </ligand>
</feature>
<evidence type="ECO:0000256" key="4">
    <source>
        <dbReference type="ARBA" id="ARBA00012219"/>
    </source>
</evidence>
<evidence type="ECO:0000313" key="14">
    <source>
        <dbReference type="EMBL" id="SKA96964.1"/>
    </source>
</evidence>
<feature type="binding site" evidence="13">
    <location>
        <begin position="183"/>
        <end position="186"/>
    </location>
    <ligand>
        <name>ATP</name>
        <dbReference type="ChEBI" id="CHEBI:30616"/>
    </ligand>
</feature>
<dbReference type="EC" id="6.3.2.1" evidence="4 13"/>
<keyword evidence="8 13" id="KW-0566">Pantothenate biosynthesis</keyword>
<feature type="binding site" evidence="13">
    <location>
        <position position="60"/>
    </location>
    <ligand>
        <name>(R)-pantoate</name>
        <dbReference type="ChEBI" id="CHEBI:15980"/>
    </ligand>
</feature>
<keyword evidence="7 13" id="KW-0436">Ligase</keyword>
<dbReference type="GO" id="GO:0015940">
    <property type="term" value="P:pantothenate biosynthetic process"/>
    <property type="evidence" value="ECO:0007669"/>
    <property type="project" value="UniProtKB-UniRule"/>
</dbReference>
<evidence type="ECO:0000256" key="12">
    <source>
        <dbReference type="ARBA" id="ARBA00055042"/>
    </source>
</evidence>
<dbReference type="AlphaFoldDB" id="A0A1T4Y560"/>
<keyword evidence="9 13" id="KW-0547">Nucleotide-binding</keyword>
<evidence type="ECO:0000256" key="2">
    <source>
        <dbReference type="ARBA" id="ARBA00004990"/>
    </source>
</evidence>
<sequence>MTLIETVKELRAWRKAAGRVIFVPTMGALHEGHASLIREARQMAGPEATVASSIFVNPLQFGPNEDFDRYPRTLEADLALCQEAGADMVFAPTVPEVYHADRSIQILESSLSKALCGASRPGHFDGVCTVVAKLFNLVQPDEAVFGKKDYQQLAIIRRLVRDLNFPVEIHGIETVREADGLAMSSRNRYLSAAERAQAPALYAALSQARAAWKDGVTGSRRLLEILHQTLAASASLGRKDYISIVDRHTLQPLDLVQNNGLIALAVFFDKARLIDNVELIR</sequence>
<dbReference type="InterPro" id="IPR014729">
    <property type="entry name" value="Rossmann-like_a/b/a_fold"/>
</dbReference>
<keyword evidence="10 13" id="KW-0067">ATP-binding</keyword>
<dbReference type="SUPFAM" id="SSF52374">
    <property type="entry name" value="Nucleotidylyl transferase"/>
    <property type="match status" value="1"/>
</dbReference>
<dbReference type="RefSeq" id="WP_078813702.1">
    <property type="nucleotide sequence ID" value="NZ_FUYE01000007.1"/>
</dbReference>
<accession>A0A1T4Y560</accession>
<comment type="subunit">
    <text evidence="13">Homodimer.</text>
</comment>
<comment type="subcellular location">
    <subcellularLocation>
        <location evidence="1 13">Cytoplasm</location>
    </subcellularLocation>
</comment>
<dbReference type="Pfam" id="PF02569">
    <property type="entry name" value="Pantoate_ligase"/>
    <property type="match status" value="1"/>
</dbReference>
<feature type="binding site" evidence="13">
    <location>
        <begin position="26"/>
        <end position="33"/>
    </location>
    <ligand>
        <name>ATP</name>
        <dbReference type="ChEBI" id="CHEBI:30616"/>
    </ligand>
</feature>
<proteinExistence type="inferred from homology"/>
<evidence type="ECO:0000256" key="5">
    <source>
        <dbReference type="ARBA" id="ARBA00014155"/>
    </source>
</evidence>
<dbReference type="NCBIfam" id="TIGR00018">
    <property type="entry name" value="panC"/>
    <property type="match status" value="1"/>
</dbReference>
<keyword evidence="6 13" id="KW-0963">Cytoplasm</keyword>
<comment type="miscellaneous">
    <text evidence="13">The reaction proceeds by a bi uni uni bi ping pong mechanism.</text>
</comment>
<evidence type="ECO:0000256" key="9">
    <source>
        <dbReference type="ARBA" id="ARBA00022741"/>
    </source>
</evidence>
<evidence type="ECO:0000256" key="7">
    <source>
        <dbReference type="ARBA" id="ARBA00022598"/>
    </source>
</evidence>
<dbReference type="STRING" id="48467.SAMN02745166_02507"/>
<name>A0A1T4Y560_9BACT</name>
<dbReference type="Proteomes" id="UP000190774">
    <property type="component" value="Unassembled WGS sequence"/>
</dbReference>
<protein>
    <recommendedName>
        <fullName evidence="5 13">Pantothenate synthetase</fullName>
        <shortName evidence="13">PS</shortName>
        <ecNumber evidence="4 13">6.3.2.1</ecNumber>
    </recommendedName>
    <alternativeName>
        <fullName evidence="13">Pantoate--beta-alanine ligase</fullName>
    </alternativeName>
    <alternativeName>
        <fullName evidence="13">Pantoate-activating enzyme</fullName>
    </alternativeName>
</protein>
<dbReference type="PANTHER" id="PTHR21299:SF1">
    <property type="entry name" value="PANTOATE--BETA-ALANINE LIGASE"/>
    <property type="match status" value="1"/>
</dbReference>
<evidence type="ECO:0000256" key="6">
    <source>
        <dbReference type="ARBA" id="ARBA00022490"/>
    </source>
</evidence>
<feature type="active site" description="Proton donor" evidence="13">
    <location>
        <position position="33"/>
    </location>
</feature>
<feature type="binding site" evidence="13">
    <location>
        <position position="60"/>
    </location>
    <ligand>
        <name>beta-alanine</name>
        <dbReference type="ChEBI" id="CHEBI:57966"/>
    </ligand>
</feature>
<evidence type="ECO:0000256" key="13">
    <source>
        <dbReference type="HAMAP-Rule" id="MF_00158"/>
    </source>
</evidence>
<evidence type="ECO:0000256" key="3">
    <source>
        <dbReference type="ARBA" id="ARBA00009256"/>
    </source>
</evidence>
<organism evidence="14 15">
    <name type="scientific">Prosthecobacter debontii</name>
    <dbReference type="NCBI Taxonomy" id="48467"/>
    <lineage>
        <taxon>Bacteria</taxon>
        <taxon>Pseudomonadati</taxon>
        <taxon>Verrucomicrobiota</taxon>
        <taxon>Verrucomicrobiia</taxon>
        <taxon>Verrucomicrobiales</taxon>
        <taxon>Verrucomicrobiaceae</taxon>
        <taxon>Prosthecobacter</taxon>
    </lineage>
</organism>